<comment type="caution">
    <text evidence="2">The sequence shown here is derived from an EMBL/GenBank/DDBJ whole genome shotgun (WGS) entry which is preliminary data.</text>
</comment>
<keyword evidence="3" id="KW-1185">Reference proteome</keyword>
<proteinExistence type="predicted"/>
<evidence type="ECO:0000313" key="3">
    <source>
        <dbReference type="Proteomes" id="UP000094828"/>
    </source>
</evidence>
<gene>
    <name evidence="2" type="ORF">A6X21_11060</name>
</gene>
<dbReference type="STRING" id="1841610.A6X21_11060"/>
<organism evidence="2 3">
    <name type="scientific">Planctopirus hydrillae</name>
    <dbReference type="NCBI Taxonomy" id="1841610"/>
    <lineage>
        <taxon>Bacteria</taxon>
        <taxon>Pseudomonadati</taxon>
        <taxon>Planctomycetota</taxon>
        <taxon>Planctomycetia</taxon>
        <taxon>Planctomycetales</taxon>
        <taxon>Planctomycetaceae</taxon>
        <taxon>Planctopirus</taxon>
    </lineage>
</organism>
<protein>
    <submittedName>
        <fullName evidence="2">Uncharacterized protein</fullName>
    </submittedName>
</protein>
<dbReference type="AlphaFoldDB" id="A0A1C3E6B4"/>
<dbReference type="Proteomes" id="UP000094828">
    <property type="component" value="Unassembled WGS sequence"/>
</dbReference>
<feature type="region of interest" description="Disordered" evidence="1">
    <location>
        <begin position="39"/>
        <end position="58"/>
    </location>
</feature>
<dbReference type="EMBL" id="LYDR01000151">
    <property type="protein sequence ID" value="ODA28780.1"/>
    <property type="molecule type" value="Genomic_DNA"/>
</dbReference>
<evidence type="ECO:0000256" key="1">
    <source>
        <dbReference type="SAM" id="MobiDB-lite"/>
    </source>
</evidence>
<reference evidence="2 3" key="1">
    <citation type="submission" date="2016-05" db="EMBL/GenBank/DDBJ databases">
        <title>Genomic and physiological characterization of Planctopirus sp. isolated from fresh water lake.</title>
        <authorList>
            <person name="Subhash Y."/>
            <person name="Ramana C."/>
        </authorList>
    </citation>
    <scope>NUCLEOTIDE SEQUENCE [LARGE SCALE GENOMIC DNA]</scope>
    <source>
        <strain evidence="2 3">JC280</strain>
    </source>
</reference>
<accession>A0A1C3E6B4</accession>
<sequence length="81" mass="8812">MSFCVTTFDVEAFHEMTVLKMPCWQLGAVDFTQLFSGEASKGGRGQTSSFAPGSSEVGSAWRSSWRVMKSIVDANCPVVIE</sequence>
<name>A0A1C3E6B4_9PLAN</name>
<evidence type="ECO:0000313" key="2">
    <source>
        <dbReference type="EMBL" id="ODA28780.1"/>
    </source>
</evidence>